<feature type="signal peptide" evidence="2">
    <location>
        <begin position="1"/>
        <end position="27"/>
    </location>
</feature>
<organism evidence="3 5">
    <name type="scientific">Roseomonas gilardii</name>
    <dbReference type="NCBI Taxonomy" id="257708"/>
    <lineage>
        <taxon>Bacteria</taxon>
        <taxon>Pseudomonadati</taxon>
        <taxon>Pseudomonadota</taxon>
        <taxon>Alphaproteobacteria</taxon>
        <taxon>Acetobacterales</taxon>
        <taxon>Roseomonadaceae</taxon>
        <taxon>Roseomonas</taxon>
    </lineage>
</organism>
<dbReference type="KEGG" id="rgi:RGI145_12180"/>
<evidence type="ECO:0000256" key="1">
    <source>
        <dbReference type="SAM" id="MobiDB-lite"/>
    </source>
</evidence>
<evidence type="ECO:0000313" key="3">
    <source>
        <dbReference type="EMBL" id="APT57755.1"/>
    </source>
</evidence>
<keyword evidence="6" id="KW-1185">Reference proteome</keyword>
<dbReference type="EMBL" id="JAVVDO010000058">
    <property type="protein sequence ID" value="MDT8333513.1"/>
    <property type="molecule type" value="Genomic_DNA"/>
</dbReference>
<dbReference type="Proteomes" id="UP001258945">
    <property type="component" value="Unassembled WGS sequence"/>
</dbReference>
<dbReference type="RefSeq" id="WP_075798576.1">
    <property type="nucleotide sequence ID" value="NZ_CP015583.1"/>
</dbReference>
<feature type="region of interest" description="Disordered" evidence="1">
    <location>
        <begin position="32"/>
        <end position="60"/>
    </location>
</feature>
<accession>A0A1L7AG49</accession>
<sequence length="109" mass="10504">MRVSLRCGIAPLLAAAILAVAPVVASAAEGGGYSRFTAGSTPRDVSGTGSSAVRGMPSADLPVTSGRFGATVLNESNAGSSAVGGAPQGNPPVTSNSFGATPLDVSNNT</sequence>
<dbReference type="EMBL" id="CP015583">
    <property type="protein sequence ID" value="APT57755.1"/>
    <property type="molecule type" value="Genomic_DNA"/>
</dbReference>
<protein>
    <submittedName>
        <fullName evidence="3">Uncharacterized protein</fullName>
    </submittedName>
</protein>
<dbReference type="Proteomes" id="UP000185494">
    <property type="component" value="Chromosome 1"/>
</dbReference>
<feature type="region of interest" description="Disordered" evidence="1">
    <location>
        <begin position="77"/>
        <end position="109"/>
    </location>
</feature>
<name>A0A1L7AG49_9PROT</name>
<evidence type="ECO:0000313" key="4">
    <source>
        <dbReference type="EMBL" id="MDT8333513.1"/>
    </source>
</evidence>
<feature type="chain" id="PRO_5013041156" evidence="2">
    <location>
        <begin position="28"/>
        <end position="109"/>
    </location>
</feature>
<evidence type="ECO:0000256" key="2">
    <source>
        <dbReference type="SAM" id="SignalP"/>
    </source>
</evidence>
<reference evidence="4" key="3">
    <citation type="submission" date="2023-09" db="EMBL/GenBank/DDBJ databases">
        <authorList>
            <person name="Schober I."/>
            <person name="Bunk B."/>
        </authorList>
    </citation>
    <scope>NUCLEOTIDE SEQUENCE</scope>
    <source>
        <strain evidence="4">DSM 103800</strain>
    </source>
</reference>
<proteinExistence type="predicted"/>
<dbReference type="AlphaFoldDB" id="A0A1L7AG49"/>
<feature type="compositionally biased region" description="Polar residues" evidence="1">
    <location>
        <begin position="91"/>
        <end position="109"/>
    </location>
</feature>
<evidence type="ECO:0000313" key="6">
    <source>
        <dbReference type="Proteomes" id="UP001258945"/>
    </source>
</evidence>
<reference evidence="3 5" key="1">
    <citation type="submission" date="2016-05" db="EMBL/GenBank/DDBJ databases">
        <title>Complete Genome and Methylome Analysis of Psychrotrophic Bacterial Isolates from Antarctic Lake Untersee.</title>
        <authorList>
            <person name="Fomenkov A."/>
            <person name="Akimov V.N."/>
            <person name="Vasilyeva L.V."/>
            <person name="Andersen D."/>
            <person name="Vincze T."/>
            <person name="Roberts R.J."/>
        </authorList>
    </citation>
    <scope>NUCLEOTIDE SEQUENCE [LARGE SCALE GENOMIC DNA]</scope>
    <source>
        <strain evidence="3 5">U14-5</strain>
    </source>
</reference>
<gene>
    <name evidence="3" type="ORF">RGI145_12180</name>
    <name evidence="4" type="ORF">RQ831_20890</name>
</gene>
<reference evidence="4 6" key="2">
    <citation type="journal article" date="2019" name="Microb. Pathog.">
        <title>Comparison of VITEK 2, MALDI-TOF MS, 16S rRNA gene sequencing, and whole-genome sequencing for identification of Roseomonas mucosa.</title>
        <authorList>
            <person name="Rudolph W.W."/>
            <person name="Gunzer F."/>
            <person name="Trauth M."/>
            <person name="Bunk B."/>
            <person name="Bigge R."/>
            <person name="Schrottner P."/>
        </authorList>
    </citation>
    <scope>NUCLEOTIDE SEQUENCE [LARGE SCALE GENOMIC DNA]</scope>
    <source>
        <strain evidence="4 6">DSM 103800</strain>
    </source>
</reference>
<evidence type="ECO:0000313" key="5">
    <source>
        <dbReference type="Proteomes" id="UP000185494"/>
    </source>
</evidence>
<keyword evidence="2" id="KW-0732">Signal</keyword>